<organism evidence="1 2">
    <name type="scientific">Pluteus cervinus</name>
    <dbReference type="NCBI Taxonomy" id="181527"/>
    <lineage>
        <taxon>Eukaryota</taxon>
        <taxon>Fungi</taxon>
        <taxon>Dikarya</taxon>
        <taxon>Basidiomycota</taxon>
        <taxon>Agaricomycotina</taxon>
        <taxon>Agaricomycetes</taxon>
        <taxon>Agaricomycetidae</taxon>
        <taxon>Agaricales</taxon>
        <taxon>Pluteineae</taxon>
        <taxon>Pluteaceae</taxon>
        <taxon>Pluteus</taxon>
    </lineage>
</organism>
<reference evidence="1 2" key="1">
    <citation type="journal article" date="2019" name="Nat. Ecol. Evol.">
        <title>Megaphylogeny resolves global patterns of mushroom evolution.</title>
        <authorList>
            <person name="Varga T."/>
            <person name="Krizsan K."/>
            <person name="Foldi C."/>
            <person name="Dima B."/>
            <person name="Sanchez-Garcia M."/>
            <person name="Sanchez-Ramirez S."/>
            <person name="Szollosi G.J."/>
            <person name="Szarkandi J.G."/>
            <person name="Papp V."/>
            <person name="Albert L."/>
            <person name="Andreopoulos W."/>
            <person name="Angelini C."/>
            <person name="Antonin V."/>
            <person name="Barry K.W."/>
            <person name="Bougher N.L."/>
            <person name="Buchanan P."/>
            <person name="Buyck B."/>
            <person name="Bense V."/>
            <person name="Catcheside P."/>
            <person name="Chovatia M."/>
            <person name="Cooper J."/>
            <person name="Damon W."/>
            <person name="Desjardin D."/>
            <person name="Finy P."/>
            <person name="Geml J."/>
            <person name="Haridas S."/>
            <person name="Hughes K."/>
            <person name="Justo A."/>
            <person name="Karasinski D."/>
            <person name="Kautmanova I."/>
            <person name="Kiss B."/>
            <person name="Kocsube S."/>
            <person name="Kotiranta H."/>
            <person name="LaButti K.M."/>
            <person name="Lechner B.E."/>
            <person name="Liimatainen K."/>
            <person name="Lipzen A."/>
            <person name="Lukacs Z."/>
            <person name="Mihaltcheva S."/>
            <person name="Morgado L.N."/>
            <person name="Niskanen T."/>
            <person name="Noordeloos M.E."/>
            <person name="Ohm R.A."/>
            <person name="Ortiz-Santana B."/>
            <person name="Ovrebo C."/>
            <person name="Racz N."/>
            <person name="Riley R."/>
            <person name="Savchenko A."/>
            <person name="Shiryaev A."/>
            <person name="Soop K."/>
            <person name="Spirin V."/>
            <person name="Szebenyi C."/>
            <person name="Tomsovsky M."/>
            <person name="Tulloss R.E."/>
            <person name="Uehling J."/>
            <person name="Grigoriev I.V."/>
            <person name="Vagvolgyi C."/>
            <person name="Papp T."/>
            <person name="Martin F.M."/>
            <person name="Miettinen O."/>
            <person name="Hibbett D.S."/>
            <person name="Nagy L.G."/>
        </authorList>
    </citation>
    <scope>NUCLEOTIDE SEQUENCE [LARGE SCALE GENOMIC DNA]</scope>
    <source>
        <strain evidence="1 2">NL-1719</strain>
    </source>
</reference>
<accession>A0ACD3AZH6</accession>
<protein>
    <submittedName>
        <fullName evidence="1">Uncharacterized protein</fullName>
    </submittedName>
</protein>
<evidence type="ECO:0000313" key="2">
    <source>
        <dbReference type="Proteomes" id="UP000308600"/>
    </source>
</evidence>
<name>A0ACD3AZH6_9AGAR</name>
<evidence type="ECO:0000313" key="1">
    <source>
        <dbReference type="EMBL" id="TFK70771.1"/>
    </source>
</evidence>
<keyword evidence="2" id="KW-1185">Reference proteome</keyword>
<dbReference type="Proteomes" id="UP000308600">
    <property type="component" value="Unassembled WGS sequence"/>
</dbReference>
<proteinExistence type="predicted"/>
<sequence>MDPTNKPHPQLSIELYRNIVELISPSDKATLASLCVVCHNFYLESARLLYHTIYLEDSSCNRHNLFLQTMVTSPRCVKLGITTCSSRDHGQRRYACFCIYFLLPL</sequence>
<gene>
    <name evidence="1" type="ORF">BDN72DRAFT_522542</name>
</gene>
<dbReference type="EMBL" id="ML208308">
    <property type="protein sequence ID" value="TFK70771.1"/>
    <property type="molecule type" value="Genomic_DNA"/>
</dbReference>